<gene>
    <name evidence="2" type="ORF">EI555_015828</name>
</gene>
<protein>
    <submittedName>
        <fullName evidence="2">Uncharacterized protein</fullName>
    </submittedName>
</protein>
<organism evidence="2 3">
    <name type="scientific">Monodon monoceros</name>
    <name type="common">Narwhal</name>
    <name type="synonym">Ceratodon monodon</name>
    <dbReference type="NCBI Taxonomy" id="40151"/>
    <lineage>
        <taxon>Eukaryota</taxon>
        <taxon>Metazoa</taxon>
        <taxon>Chordata</taxon>
        <taxon>Craniata</taxon>
        <taxon>Vertebrata</taxon>
        <taxon>Euteleostomi</taxon>
        <taxon>Mammalia</taxon>
        <taxon>Eutheria</taxon>
        <taxon>Laurasiatheria</taxon>
        <taxon>Artiodactyla</taxon>
        <taxon>Whippomorpha</taxon>
        <taxon>Cetacea</taxon>
        <taxon>Odontoceti</taxon>
        <taxon>Monodontidae</taxon>
        <taxon>Monodon</taxon>
    </lineage>
</organism>
<feature type="compositionally biased region" description="Basic residues" evidence="1">
    <location>
        <begin position="96"/>
        <end position="105"/>
    </location>
</feature>
<evidence type="ECO:0000313" key="3">
    <source>
        <dbReference type="Proteomes" id="UP000308365"/>
    </source>
</evidence>
<dbReference type="AlphaFoldDB" id="A0A4U1EQ59"/>
<name>A0A4U1EQ59_MONMO</name>
<sequence>EPRGFFEKETFTCAGFWKTSYLPPVVRLWSAKVETGYRPSSPRGRAATATARGCGRLQACPFRPTVAGRGGGGKMAASEKIMFPEKLSHKKYRAALKKEKRKKRRQELARLRDSGLSQKEEEETAADAFIEEQRREEERLLERE</sequence>
<dbReference type="EMBL" id="RWIC01000971">
    <property type="protein sequence ID" value="TKC38588.1"/>
    <property type="molecule type" value="Genomic_DNA"/>
</dbReference>
<proteinExistence type="predicted"/>
<dbReference type="Proteomes" id="UP000308365">
    <property type="component" value="Unassembled WGS sequence"/>
</dbReference>
<feature type="region of interest" description="Disordered" evidence="1">
    <location>
        <begin position="96"/>
        <end position="144"/>
    </location>
</feature>
<feature type="non-terminal residue" evidence="2">
    <location>
        <position position="144"/>
    </location>
</feature>
<evidence type="ECO:0000256" key="1">
    <source>
        <dbReference type="SAM" id="MobiDB-lite"/>
    </source>
</evidence>
<accession>A0A4U1EQ59</accession>
<comment type="caution">
    <text evidence="2">The sequence shown here is derived from an EMBL/GenBank/DDBJ whole genome shotgun (WGS) entry which is preliminary data.</text>
</comment>
<reference evidence="3" key="1">
    <citation type="journal article" date="2019" name="IScience">
        <title>Narwhal Genome Reveals Long-Term Low Genetic Diversity despite Current Large Abundance Size.</title>
        <authorList>
            <person name="Westbury M.V."/>
            <person name="Petersen B."/>
            <person name="Garde E."/>
            <person name="Heide-Jorgensen M.P."/>
            <person name="Lorenzen E.D."/>
        </authorList>
    </citation>
    <scope>NUCLEOTIDE SEQUENCE [LARGE SCALE GENOMIC DNA]</scope>
</reference>
<evidence type="ECO:0000313" key="2">
    <source>
        <dbReference type="EMBL" id="TKC38588.1"/>
    </source>
</evidence>
<feature type="non-terminal residue" evidence="2">
    <location>
        <position position="1"/>
    </location>
</feature>
<feature type="compositionally biased region" description="Basic and acidic residues" evidence="1">
    <location>
        <begin position="131"/>
        <end position="144"/>
    </location>
</feature>